<comment type="caution">
    <text evidence="1">The sequence shown here is derived from an EMBL/GenBank/DDBJ whole genome shotgun (WGS) entry which is preliminary data.</text>
</comment>
<organism evidence="1">
    <name type="scientific">Thermofilum pendens</name>
    <dbReference type="NCBI Taxonomy" id="2269"/>
    <lineage>
        <taxon>Archaea</taxon>
        <taxon>Thermoproteota</taxon>
        <taxon>Thermoprotei</taxon>
        <taxon>Thermofilales</taxon>
        <taxon>Thermofilaceae</taxon>
        <taxon>Thermofilum</taxon>
    </lineage>
</organism>
<dbReference type="EMBL" id="DSKP01000083">
    <property type="protein sequence ID" value="HEB48634.1"/>
    <property type="molecule type" value="Genomic_DNA"/>
</dbReference>
<dbReference type="Gene3D" id="2.40.50.140">
    <property type="entry name" value="Nucleic acid-binding proteins"/>
    <property type="match status" value="1"/>
</dbReference>
<dbReference type="Pfam" id="PF04919">
    <property type="entry name" value="DUF655"/>
    <property type="match status" value="1"/>
</dbReference>
<dbReference type="EMBL" id="DRZM01000231">
    <property type="protein sequence ID" value="HHP05731.1"/>
    <property type="molecule type" value="Genomic_DNA"/>
</dbReference>
<evidence type="ECO:0000313" key="1">
    <source>
        <dbReference type="EMBL" id="HEB48634.1"/>
    </source>
</evidence>
<reference evidence="1" key="1">
    <citation type="journal article" date="2020" name="mSystems">
        <title>Genome- and Community-Level Interaction Insights into Carbon Utilization and Element Cycling Functions of Hydrothermarchaeota in Hydrothermal Sediment.</title>
        <authorList>
            <person name="Zhou Z."/>
            <person name="Liu Y."/>
            <person name="Xu W."/>
            <person name="Pan J."/>
            <person name="Luo Z.H."/>
            <person name="Li M."/>
        </authorList>
    </citation>
    <scope>NUCLEOTIDE SEQUENCE [LARGE SCALE GENOMIC DNA]</scope>
    <source>
        <strain evidence="2">SpSt-1125</strain>
        <strain evidence="1">SpSt-25</strain>
    </source>
</reference>
<sequence>MFDRDFRDFRRRPPEILAYVLDVLPFGDPIRRINHPLIQCIGGERFTLMELRPVGSAAPSFKPGEKIDLAGGLESQILIFERVIRFSDLSSTAKNNLREVLYTIVRENEKKFVNFFNNAQPLSKRAHELELLKGIGKKTLWKILEERKRKPFESFEDITKRAGIDPVKLIVERILEELQEPQAWYLFVKPPRFGAQRQEGRRPFP</sequence>
<accession>A0A7C1PLX4</accession>
<dbReference type="SUPFAM" id="SSF160975">
    <property type="entry name" value="AF1531-like"/>
    <property type="match status" value="1"/>
</dbReference>
<evidence type="ECO:0000313" key="2">
    <source>
        <dbReference type="EMBL" id="HHP05731.1"/>
    </source>
</evidence>
<name>A0A7C1PLX4_THEPE</name>
<protein>
    <submittedName>
        <fullName evidence="1">DUF655 domain-containing protein</fullName>
    </submittedName>
</protein>
<dbReference type="Gene3D" id="1.10.150.280">
    <property type="entry name" value="AF1531-like domain"/>
    <property type="match status" value="1"/>
</dbReference>
<dbReference type="InterPro" id="IPR007003">
    <property type="entry name" value="DUF655"/>
</dbReference>
<dbReference type="PANTHER" id="PTHR40734">
    <property type="entry name" value="TRNA-SPECIFIC ADENOSINE DEAMINASE-RELATED"/>
    <property type="match status" value="1"/>
</dbReference>
<dbReference type="AlphaFoldDB" id="A0A7C1PLX4"/>
<proteinExistence type="predicted"/>
<dbReference type="PANTHER" id="PTHR40734:SF1">
    <property type="entry name" value="DNA-BINDING PROTEIN"/>
    <property type="match status" value="1"/>
</dbReference>
<dbReference type="InterPro" id="IPR012340">
    <property type="entry name" value="NA-bd_OB-fold"/>
</dbReference>
<gene>
    <name evidence="2" type="ORF">ENM88_08330</name>
    <name evidence="1" type="ORF">ENP77_02415</name>
</gene>